<keyword evidence="7 9" id="KW-1133">Transmembrane helix</keyword>
<evidence type="ECO:0000256" key="1">
    <source>
        <dbReference type="ARBA" id="ARBA00022448"/>
    </source>
</evidence>
<protein>
    <submittedName>
        <fullName evidence="10">Na+-transporting NADH:ubiquinone oxidoreductase subunit B</fullName>
    </submittedName>
</protein>
<feature type="transmembrane region" description="Helical" evidence="9">
    <location>
        <begin position="7"/>
        <end position="24"/>
    </location>
</feature>
<dbReference type="Proteomes" id="UP000199322">
    <property type="component" value="Unassembled WGS sequence"/>
</dbReference>
<feature type="transmembrane region" description="Helical" evidence="9">
    <location>
        <begin position="214"/>
        <end position="234"/>
    </location>
</feature>
<keyword evidence="6" id="KW-1278">Translocase</keyword>
<dbReference type="InterPro" id="IPR004338">
    <property type="entry name" value="NqrB/RnfD"/>
</dbReference>
<feature type="transmembrane region" description="Helical" evidence="9">
    <location>
        <begin position="189"/>
        <end position="208"/>
    </location>
</feature>
<evidence type="ECO:0000256" key="2">
    <source>
        <dbReference type="ARBA" id="ARBA00022553"/>
    </source>
</evidence>
<name>A0A1G6MTV7_9BACT</name>
<reference evidence="10 11" key="1">
    <citation type="submission" date="2016-10" db="EMBL/GenBank/DDBJ databases">
        <authorList>
            <person name="de Groot N.N."/>
        </authorList>
    </citation>
    <scope>NUCLEOTIDE SEQUENCE [LARGE SCALE GENOMIC DNA]</scope>
    <source>
        <strain evidence="10 11">WG14</strain>
    </source>
</reference>
<feature type="transmembrane region" description="Helical" evidence="9">
    <location>
        <begin position="77"/>
        <end position="95"/>
    </location>
</feature>
<keyword evidence="1" id="KW-0813">Transport</keyword>
<keyword evidence="8 9" id="KW-0472">Membrane</keyword>
<keyword evidence="4" id="KW-0288">FMN</keyword>
<keyword evidence="5 9" id="KW-0812">Transmembrane</keyword>
<dbReference type="GO" id="GO:0055085">
    <property type="term" value="P:transmembrane transport"/>
    <property type="evidence" value="ECO:0007669"/>
    <property type="project" value="InterPro"/>
</dbReference>
<evidence type="ECO:0000256" key="3">
    <source>
        <dbReference type="ARBA" id="ARBA00022630"/>
    </source>
</evidence>
<evidence type="ECO:0000256" key="5">
    <source>
        <dbReference type="ARBA" id="ARBA00022692"/>
    </source>
</evidence>
<evidence type="ECO:0000256" key="7">
    <source>
        <dbReference type="ARBA" id="ARBA00022989"/>
    </source>
</evidence>
<feature type="transmembrane region" description="Helical" evidence="9">
    <location>
        <begin position="246"/>
        <end position="266"/>
    </location>
</feature>
<evidence type="ECO:0000313" key="10">
    <source>
        <dbReference type="EMBL" id="SDC58416.1"/>
    </source>
</evidence>
<evidence type="ECO:0000256" key="9">
    <source>
        <dbReference type="SAM" id="Phobius"/>
    </source>
</evidence>
<evidence type="ECO:0000256" key="6">
    <source>
        <dbReference type="ARBA" id="ARBA00022967"/>
    </source>
</evidence>
<dbReference type="PANTHER" id="PTHR30578">
    <property type="entry name" value="ELECTRON TRANSPORT COMPLEX PROTEIN RNFD"/>
    <property type="match status" value="1"/>
</dbReference>
<keyword evidence="3" id="KW-0285">Flavoprotein</keyword>
<accession>A0A1G6MTV7</accession>
<dbReference type="STRING" id="28234.SAMN04488588_1364"/>
<proteinExistence type="predicted"/>
<sequence>MFQKQIMMRRVIYSLIPIYLFAIYLYGIRLLWLSAFVFGAGIFTEWIMEKRRNKKVSEAVLVTCFLIVLSLPPLTPWWIAVIGTVFGVLFGKEVYGGFGRNIFNPAITARIFIYITFANVMASGWIKPGNFGVDAVTSATPLSLLRAGEQVSNMDLFFGIRAGSFGESSILLIALAAIYLIWTKTASWRIILSTFLSAAVLTGALYWAGVDSALPPIQALMSGSLIFVTVFMATDPVSAPKKSSSQWFYGMIIGVTTVLVRTFSLFPEGTSFGILMGNTFASLLDQINLKKKVKS</sequence>
<dbReference type="AlphaFoldDB" id="A0A1G6MTV7"/>
<feature type="transmembrane region" description="Helical" evidence="9">
    <location>
        <begin position="107"/>
        <end position="126"/>
    </location>
</feature>
<evidence type="ECO:0000313" key="11">
    <source>
        <dbReference type="Proteomes" id="UP000199322"/>
    </source>
</evidence>
<evidence type="ECO:0000256" key="8">
    <source>
        <dbReference type="ARBA" id="ARBA00023136"/>
    </source>
</evidence>
<dbReference type="GO" id="GO:0005886">
    <property type="term" value="C:plasma membrane"/>
    <property type="evidence" value="ECO:0007669"/>
    <property type="project" value="TreeGrafter"/>
</dbReference>
<organism evidence="10 11">
    <name type="scientific">Geotoga petraea</name>
    <dbReference type="NCBI Taxonomy" id="28234"/>
    <lineage>
        <taxon>Bacteria</taxon>
        <taxon>Thermotogati</taxon>
        <taxon>Thermotogota</taxon>
        <taxon>Thermotogae</taxon>
        <taxon>Petrotogales</taxon>
        <taxon>Petrotogaceae</taxon>
        <taxon>Geotoga</taxon>
    </lineage>
</organism>
<keyword evidence="11" id="KW-1185">Reference proteome</keyword>
<feature type="transmembrane region" description="Helical" evidence="9">
    <location>
        <begin position="162"/>
        <end position="182"/>
    </location>
</feature>
<dbReference type="EMBL" id="FMYV01000005">
    <property type="protein sequence ID" value="SDC58416.1"/>
    <property type="molecule type" value="Genomic_DNA"/>
</dbReference>
<dbReference type="Pfam" id="PF03116">
    <property type="entry name" value="NQR2_RnfD_RnfE"/>
    <property type="match status" value="1"/>
</dbReference>
<evidence type="ECO:0000256" key="4">
    <source>
        <dbReference type="ARBA" id="ARBA00022643"/>
    </source>
</evidence>
<keyword evidence="2" id="KW-0597">Phosphoprotein</keyword>
<gene>
    <name evidence="10" type="ORF">SAMN04488588_1364</name>
</gene>
<keyword evidence="10" id="KW-0830">Ubiquinone</keyword>
<dbReference type="PANTHER" id="PTHR30578:SF1">
    <property type="entry name" value="NA(+)-TRANSLOCATING NADH-QUINONE REDUCTASE SUBUNIT B"/>
    <property type="match status" value="1"/>
</dbReference>